<dbReference type="PANTHER" id="PTHR12658:SF0">
    <property type="entry name" value="TUBULIN-SPECIFIC CHAPERONE D"/>
    <property type="match status" value="1"/>
</dbReference>
<dbReference type="EMBL" id="KK208800">
    <property type="protein sequence ID" value="EZF75874.1"/>
    <property type="molecule type" value="Genomic_DNA"/>
</dbReference>
<accession>A0A022XZB5</accession>
<evidence type="ECO:0000313" key="5">
    <source>
        <dbReference type="Proteomes" id="UP000023623"/>
    </source>
</evidence>
<keyword evidence="1" id="KW-0143">Chaperone</keyword>
<dbReference type="Proteomes" id="UP000023623">
    <property type="component" value="Unassembled WGS sequence"/>
</dbReference>
<dbReference type="Pfam" id="PF12612">
    <property type="entry name" value="TFCD_C"/>
    <property type="match status" value="1"/>
</dbReference>
<dbReference type="InterPro" id="IPR022577">
    <property type="entry name" value="TBCD_C"/>
</dbReference>
<proteinExistence type="predicted"/>
<evidence type="ECO:0000256" key="1">
    <source>
        <dbReference type="ARBA" id="ARBA00023186"/>
    </source>
</evidence>
<dbReference type="OrthoDB" id="10253476at2759"/>
<dbReference type="HOGENOM" id="CLU_003043_3_0_1"/>
<dbReference type="Pfam" id="PF25767">
    <property type="entry name" value="ARM_TBCD_2nd"/>
    <property type="match status" value="1"/>
</dbReference>
<evidence type="ECO:0000259" key="2">
    <source>
        <dbReference type="Pfam" id="PF12612"/>
    </source>
</evidence>
<dbReference type="GO" id="GO:0007023">
    <property type="term" value="P:post-chaperonin tubulin folding pathway"/>
    <property type="evidence" value="ECO:0007669"/>
    <property type="project" value="InterPro"/>
</dbReference>
<dbReference type="InterPro" id="IPR016024">
    <property type="entry name" value="ARM-type_fold"/>
</dbReference>
<dbReference type="GO" id="GO:0048487">
    <property type="term" value="F:beta-tubulin binding"/>
    <property type="evidence" value="ECO:0007669"/>
    <property type="project" value="InterPro"/>
</dbReference>
<evidence type="ECO:0000313" key="4">
    <source>
        <dbReference type="EMBL" id="EZF75874.1"/>
    </source>
</evidence>
<dbReference type="GO" id="GO:0007021">
    <property type="term" value="P:tubulin complex assembly"/>
    <property type="evidence" value="ECO:0007669"/>
    <property type="project" value="InterPro"/>
</dbReference>
<dbReference type="Pfam" id="PF23579">
    <property type="entry name" value="ARM_TBCD"/>
    <property type="match status" value="1"/>
</dbReference>
<dbReference type="Gene3D" id="1.25.10.10">
    <property type="entry name" value="Leucine-rich Repeat Variant"/>
    <property type="match status" value="1"/>
</dbReference>
<name>A0A022XZB5_TRISD</name>
<protein>
    <submittedName>
        <fullName evidence="4">Uncharacterized protein</fullName>
    </submittedName>
</protein>
<keyword evidence="5" id="KW-1185">Reference proteome</keyword>
<gene>
    <name evidence="4" type="ORF">H105_02596</name>
</gene>
<feature type="domain" description="Tubulin-folding cofactor D C-terminal" evidence="2">
    <location>
        <begin position="950"/>
        <end position="1126"/>
    </location>
</feature>
<dbReference type="AlphaFoldDB" id="A0A022XZB5"/>
<organism evidence="4 5">
    <name type="scientific">Trichophyton soudanense CBS 452.61</name>
    <dbReference type="NCBI Taxonomy" id="1215331"/>
    <lineage>
        <taxon>Eukaryota</taxon>
        <taxon>Fungi</taxon>
        <taxon>Dikarya</taxon>
        <taxon>Ascomycota</taxon>
        <taxon>Pezizomycotina</taxon>
        <taxon>Eurotiomycetes</taxon>
        <taxon>Eurotiomycetidae</taxon>
        <taxon>Onygenales</taxon>
        <taxon>Arthrodermataceae</taxon>
        <taxon>Trichophyton</taxon>
    </lineage>
</organism>
<dbReference type="InterPro" id="IPR011989">
    <property type="entry name" value="ARM-like"/>
</dbReference>
<feature type="domain" description="Tubulin-folding cofactor D ARM repeats" evidence="3">
    <location>
        <begin position="434"/>
        <end position="585"/>
    </location>
</feature>
<sequence>MDTAHDRDIELQRASGELIEEFRTKLPPLLWKHPNSGKRVVHRWARAVKVEKLILLLDPFQEWPQLLDPHLNWILTHLTDAFLSYLLGHNHSYGSVTKIKEPGMMYPLARAICKILYTLCKVRGPKVISRLFSNEPKYLEPMLSMFIAWDKIVSADINRSTRTGQGLALNWEERYVMLLWLSHLLLAPFDLTSISSENISIPYQNLSPFSGLSSKTPKLALAILSISLKYLVLPGKEREGAVLLLSRLALRKDMQQLGMLESLVEWALGHLKPGMETTPPSTFICIGLLSFIEKLGTLAQVEDIAPFVRPIFSQALDLSRGSCDISATVQSSASTRKLLVKILREMNILSLTLEKQPDLLQISSHEVSIILEDTIDYFLLAVGDKDTPVRFAASKALSMIALKLEPDLGADILDAVISALDDNVLYEEESGKLISKEKARSMVDRLVVRSFKSVDAQKWHGLMLTLGYLLFRRSPPLDRLSQLFECLVSGLTFEQRSSTGASVGVTVRDASCFGIWSLSRKYSTRELDSVEISTTENNNKCLLRSLVIELVSSACLDPSGNIRRGSSAALQELIGRHPDSISEGISIVQAVDYHSVARREFAMTEVAIAATKLDNVYWSPLIGGLLRWRGIGAPDPKSRRAAALAIGELSLQMSYAGIGTVLDRILHVLSLTSSNSVEARHGGFLALSATVDAFLRYKSTKDGTPEDPSPVIELSRQIHRLWGIFSSQSGPSVESLTLQEYRPDLTAEACSRLISSLARSYTVFGSDASCFGLQIDNDFLETTVTILLLCVQRSDDETVAASFQAAVDMFAILSVERKSAIIQKWLNEVQSNRKKTTGRGQIAALGAVYRHSPSDGRERKLILDELVRCTRPEEPIIVKRISALRCILTGVLPYLDNTDELESHIGVLLDDYTTDNRGDVGSLIRTEAINGVHMILASRLENPTGHSNVHNLMKHVIRLAAEKLDKVRFKAWKCFEVYWKSDTSLPSLETRFDHFSEVSTTAYFSQLITLVQIEWLCLPLIKGLVTSLTAGADSLIISSRTAVVKFINSQDDNTRYRMQRDIFMSLLTVLEENITDDRYAIPTVESLAFLIENCFNPEILELDPESIRKLFHLVQKFHFKSANIPRIEAGLKAYYCLFNYELLRENIVLKMTKMLLHPYPKIRALTSEYLFIQTGNKSLKTENWMQPPKELKATVDNIVQAILS</sequence>
<dbReference type="InterPro" id="IPR033162">
    <property type="entry name" value="TBCD"/>
</dbReference>
<dbReference type="SUPFAM" id="SSF48371">
    <property type="entry name" value="ARM repeat"/>
    <property type="match status" value="1"/>
</dbReference>
<dbReference type="PANTHER" id="PTHR12658">
    <property type="entry name" value="BETA-TUBULIN COFACTOR D"/>
    <property type="match status" value="1"/>
</dbReference>
<dbReference type="GO" id="GO:0000226">
    <property type="term" value="P:microtubule cytoskeleton organization"/>
    <property type="evidence" value="ECO:0007669"/>
    <property type="project" value="TreeGrafter"/>
</dbReference>
<evidence type="ECO:0000259" key="3">
    <source>
        <dbReference type="Pfam" id="PF25767"/>
    </source>
</evidence>
<dbReference type="InterPro" id="IPR058033">
    <property type="entry name" value="ARM_TBCD_2nd"/>
</dbReference>
<reference evidence="4 5" key="1">
    <citation type="submission" date="2014-02" db="EMBL/GenBank/DDBJ databases">
        <title>The Genome Sequence of Trichophyton rubrum (morphotype soudanense) CBS 452.61.</title>
        <authorList>
            <consortium name="The Broad Institute Genomics Platform"/>
            <person name="Cuomo C.A."/>
            <person name="White T.C."/>
            <person name="Graser Y."/>
            <person name="Martinez-Rossi N."/>
            <person name="Heitman J."/>
            <person name="Young S.K."/>
            <person name="Zeng Q."/>
            <person name="Gargeya S."/>
            <person name="Abouelleil A."/>
            <person name="Alvarado L."/>
            <person name="Chapman S.B."/>
            <person name="Gainer-Dewar J."/>
            <person name="Goldberg J."/>
            <person name="Griggs A."/>
            <person name="Gujja S."/>
            <person name="Hansen M."/>
            <person name="Howarth C."/>
            <person name="Imamovic A."/>
            <person name="Larimer J."/>
            <person name="Martinez D."/>
            <person name="Murphy C."/>
            <person name="Pearson M.D."/>
            <person name="Persinoti G."/>
            <person name="Poon T."/>
            <person name="Priest M."/>
            <person name="Roberts A.D."/>
            <person name="Saif S."/>
            <person name="Shea T.D."/>
            <person name="Sykes S.N."/>
            <person name="Wortman J."/>
            <person name="Nusbaum C."/>
            <person name="Birren B."/>
        </authorList>
    </citation>
    <scope>NUCLEOTIDE SEQUENCE [LARGE SCALE GENOMIC DNA]</scope>
    <source>
        <strain evidence="4 5">CBS 452.61</strain>
    </source>
</reference>
<dbReference type="GO" id="GO:0005096">
    <property type="term" value="F:GTPase activator activity"/>
    <property type="evidence" value="ECO:0007669"/>
    <property type="project" value="InterPro"/>
</dbReference>